<reference evidence="1 2" key="1">
    <citation type="submission" date="2018-06" db="EMBL/GenBank/DDBJ databases">
        <title>Extensive metabolic versatility and redundancy in microbially diverse, dynamic hydrothermal sediments.</title>
        <authorList>
            <person name="Dombrowski N."/>
            <person name="Teske A."/>
            <person name="Baker B.J."/>
        </authorList>
    </citation>
    <scope>NUCLEOTIDE SEQUENCE [LARGE SCALE GENOMIC DNA]</scope>
    <source>
        <strain evidence="1">B66_G16</strain>
    </source>
</reference>
<dbReference type="GO" id="GO:0047429">
    <property type="term" value="F:nucleoside triphosphate diphosphatase activity"/>
    <property type="evidence" value="ECO:0007669"/>
    <property type="project" value="InterPro"/>
</dbReference>
<dbReference type="InterPro" id="IPR052555">
    <property type="entry name" value="dCTP_Pyrophosphatase"/>
</dbReference>
<evidence type="ECO:0000313" key="2">
    <source>
        <dbReference type="Proteomes" id="UP000278475"/>
    </source>
</evidence>
<proteinExistence type="predicted"/>
<organism evidence="1 2">
    <name type="scientific">Thermoproteota archaeon</name>
    <dbReference type="NCBI Taxonomy" id="2056631"/>
    <lineage>
        <taxon>Archaea</taxon>
        <taxon>Thermoproteota</taxon>
    </lineage>
</organism>
<dbReference type="GO" id="GO:0009143">
    <property type="term" value="P:nucleoside triphosphate catabolic process"/>
    <property type="evidence" value="ECO:0007669"/>
    <property type="project" value="InterPro"/>
</dbReference>
<dbReference type="Gene3D" id="1.10.287.1080">
    <property type="entry name" value="MazG-like"/>
    <property type="match status" value="1"/>
</dbReference>
<dbReference type="InterPro" id="IPR025984">
    <property type="entry name" value="DCTPP"/>
</dbReference>
<dbReference type="AlphaFoldDB" id="A0A497ERV4"/>
<gene>
    <name evidence="1" type="ORF">DRJ31_04250</name>
</gene>
<dbReference type="PANTHER" id="PTHR46523">
    <property type="entry name" value="DCTP PYROPHOSPHATASE 1"/>
    <property type="match status" value="1"/>
</dbReference>
<comment type="caution">
    <text evidence="1">The sequence shown here is derived from an EMBL/GenBank/DDBJ whole genome shotgun (WGS) entry which is preliminary data.</text>
</comment>
<dbReference type="PIRSF" id="PIRSF029826">
    <property type="entry name" value="UCP029826_pph"/>
    <property type="match status" value="1"/>
</dbReference>
<dbReference type="CDD" id="cd11537">
    <property type="entry name" value="NTP-PPase_RS21-C6_like"/>
    <property type="match status" value="1"/>
</dbReference>
<dbReference type="Proteomes" id="UP000278475">
    <property type="component" value="Unassembled WGS sequence"/>
</dbReference>
<name>A0A497ERV4_9CREN</name>
<dbReference type="EMBL" id="QMQV01000028">
    <property type="protein sequence ID" value="RLE49641.1"/>
    <property type="molecule type" value="Genomic_DNA"/>
</dbReference>
<sequence>MLDESVTLKQLKEEVARFVHERNWEHYHNLKDLAIALSVEASELLNLFKWKRVEELNVDMESIEDELADVVIYALCIANVLETDLSNAILKKLEKNRAKYPIGSRLG</sequence>
<evidence type="ECO:0000313" key="1">
    <source>
        <dbReference type="EMBL" id="RLE49641.1"/>
    </source>
</evidence>
<dbReference type="Pfam" id="PF12643">
    <property type="entry name" value="MazG-like"/>
    <property type="match status" value="1"/>
</dbReference>
<accession>A0A497ERV4</accession>
<dbReference type="PANTHER" id="PTHR46523:SF1">
    <property type="entry name" value="DCTP PYROPHOSPHATASE 1"/>
    <property type="match status" value="1"/>
</dbReference>
<protein>
    <submittedName>
        <fullName evidence="1">Nucleotide pyrophosphohydrolase</fullName>
    </submittedName>
</protein>
<dbReference type="SUPFAM" id="SSF101386">
    <property type="entry name" value="all-alpha NTP pyrophosphatases"/>
    <property type="match status" value="1"/>
</dbReference>